<gene>
    <name evidence="1" type="ORF">HUK68_22725</name>
</gene>
<geneLocation type="plasmid" evidence="1 2">
    <name>unnamed2</name>
</geneLocation>
<dbReference type="GO" id="GO:0003677">
    <property type="term" value="F:DNA binding"/>
    <property type="evidence" value="ECO:0007669"/>
    <property type="project" value="InterPro"/>
</dbReference>
<dbReference type="SUPFAM" id="SSF46689">
    <property type="entry name" value="Homeodomain-like"/>
    <property type="match status" value="1"/>
</dbReference>
<protein>
    <submittedName>
        <fullName evidence="1">Transposase</fullName>
    </submittedName>
</protein>
<dbReference type="EMBL" id="CP054842">
    <property type="protein sequence ID" value="QKV55758.1"/>
    <property type="molecule type" value="Genomic_DNA"/>
</dbReference>
<keyword evidence="2" id="KW-1185">Reference proteome</keyword>
<accession>A0A6N1XAL3</accession>
<dbReference type="Pfam" id="PF01527">
    <property type="entry name" value="HTH_Tnp_1"/>
    <property type="match status" value="1"/>
</dbReference>
<dbReference type="Proteomes" id="UP000509579">
    <property type="component" value="Plasmid unnamed2"/>
</dbReference>
<evidence type="ECO:0000313" key="2">
    <source>
        <dbReference type="Proteomes" id="UP000509579"/>
    </source>
</evidence>
<dbReference type="InterPro" id="IPR009057">
    <property type="entry name" value="Homeodomain-like_sf"/>
</dbReference>
<organism evidence="1 2">
    <name type="scientific">Comamonas antarctica</name>
    <dbReference type="NCBI Taxonomy" id="2743470"/>
    <lineage>
        <taxon>Bacteria</taxon>
        <taxon>Pseudomonadati</taxon>
        <taxon>Pseudomonadota</taxon>
        <taxon>Betaproteobacteria</taxon>
        <taxon>Burkholderiales</taxon>
        <taxon>Comamonadaceae</taxon>
        <taxon>Comamonas</taxon>
    </lineage>
</organism>
<dbReference type="Gene3D" id="1.10.10.60">
    <property type="entry name" value="Homeodomain-like"/>
    <property type="match status" value="1"/>
</dbReference>
<dbReference type="InterPro" id="IPR002514">
    <property type="entry name" value="Transposase_8"/>
</dbReference>
<dbReference type="AlphaFoldDB" id="A0A6N1XAL3"/>
<dbReference type="GO" id="GO:0004803">
    <property type="term" value="F:transposase activity"/>
    <property type="evidence" value="ECO:0007669"/>
    <property type="project" value="InterPro"/>
</dbReference>
<name>A0A6N1XAL3_9BURK</name>
<keyword evidence="1" id="KW-0614">Plasmid</keyword>
<dbReference type="KEGG" id="aant:HUK68_22725"/>
<sequence length="104" mass="11439">MNTIPEQVIDDRRRRRIHSDEFKANAVALCMQPGMSTAAVAMANGINANLLRRWVRIAETVPAICRQDALPAPQLQAAQVPSAFVPMQLPAKPAVPDTHMRTVN</sequence>
<dbReference type="GO" id="GO:0006313">
    <property type="term" value="P:DNA transposition"/>
    <property type="evidence" value="ECO:0007669"/>
    <property type="project" value="InterPro"/>
</dbReference>
<dbReference type="RefSeq" id="WP_175506537.1">
    <property type="nucleotide sequence ID" value="NZ_CP054842.1"/>
</dbReference>
<reference evidence="1 2" key="1">
    <citation type="submission" date="2020-06" db="EMBL/GenBank/DDBJ databases">
        <title>Acidovorax antarctica sp. nov., isolated from Corinth ice sheet soil, Antarctic Fields Peninsula.</title>
        <authorList>
            <person name="Xu Q."/>
            <person name="Peng F."/>
        </authorList>
    </citation>
    <scope>NUCLEOTIDE SEQUENCE [LARGE SCALE GENOMIC DNA]</scope>
    <source>
        <strain evidence="1 2">16-35-5</strain>
        <plasmid evidence="1 2">unnamed2</plasmid>
    </source>
</reference>
<evidence type="ECO:0000313" key="1">
    <source>
        <dbReference type="EMBL" id="QKV55758.1"/>
    </source>
</evidence>
<proteinExistence type="predicted"/>